<evidence type="ECO:0000256" key="9">
    <source>
        <dbReference type="ARBA" id="ARBA00022801"/>
    </source>
</evidence>
<dbReference type="Proteomes" id="UP000237347">
    <property type="component" value="Unassembled WGS sequence"/>
</dbReference>
<dbReference type="GO" id="GO:0046872">
    <property type="term" value="F:metal ion binding"/>
    <property type="evidence" value="ECO:0007669"/>
    <property type="project" value="UniProtKB-KW"/>
</dbReference>
<dbReference type="Pfam" id="PF13691">
    <property type="entry name" value="Lactamase_B_4"/>
    <property type="match status" value="1"/>
</dbReference>
<evidence type="ECO:0000256" key="10">
    <source>
        <dbReference type="ARBA" id="ARBA00022833"/>
    </source>
</evidence>
<dbReference type="EMBL" id="PKMF04000779">
    <property type="protein sequence ID" value="KAK7819496.1"/>
    <property type="molecule type" value="Genomic_DNA"/>
</dbReference>
<evidence type="ECO:0000256" key="6">
    <source>
        <dbReference type="ARBA" id="ARBA00022722"/>
    </source>
</evidence>
<comment type="cofactor">
    <cofactor evidence="2">
        <name>Zn(2+)</name>
        <dbReference type="ChEBI" id="CHEBI:29105"/>
    </cofactor>
</comment>
<keyword evidence="7" id="KW-0479">Metal-binding</keyword>
<evidence type="ECO:0000313" key="13">
    <source>
        <dbReference type="EMBL" id="KAK7819496.1"/>
    </source>
</evidence>
<proteinExistence type="inferred from homology"/>
<evidence type="ECO:0000256" key="4">
    <source>
        <dbReference type="ARBA" id="ARBA00012477"/>
    </source>
</evidence>
<comment type="caution">
    <text evidence="13">The sequence shown here is derived from an EMBL/GenBank/DDBJ whole genome shotgun (WGS) entry which is preliminary data.</text>
</comment>
<dbReference type="Gene3D" id="3.60.15.10">
    <property type="entry name" value="Ribonuclease Z/Hydroxyacylglutathione hydrolase-like"/>
    <property type="match status" value="2"/>
</dbReference>
<dbReference type="InterPro" id="IPR027794">
    <property type="entry name" value="tRNase_Z_dom"/>
</dbReference>
<evidence type="ECO:0000256" key="2">
    <source>
        <dbReference type="ARBA" id="ARBA00001947"/>
    </source>
</evidence>
<feature type="region of interest" description="Disordered" evidence="11">
    <location>
        <begin position="390"/>
        <end position="416"/>
    </location>
</feature>
<dbReference type="PANTHER" id="PTHR12553">
    <property type="entry name" value="ZINC PHOSPHODIESTERASE ELAC PROTEIN 2"/>
    <property type="match status" value="1"/>
</dbReference>
<keyword evidence="10" id="KW-0862">Zinc</keyword>
<evidence type="ECO:0000256" key="11">
    <source>
        <dbReference type="SAM" id="MobiDB-lite"/>
    </source>
</evidence>
<comment type="similarity">
    <text evidence="3">Belongs to the RNase Z family.</text>
</comment>
<keyword evidence="9" id="KW-0378">Hydrolase</keyword>
<feature type="compositionally biased region" description="Basic and acidic residues" evidence="11">
    <location>
        <begin position="97"/>
        <end position="109"/>
    </location>
</feature>
<keyword evidence="8" id="KW-0255">Endonuclease</keyword>
<accession>A0AAW0IYZ4</accession>
<feature type="compositionally biased region" description="Basic residues" evidence="11">
    <location>
        <begin position="51"/>
        <end position="60"/>
    </location>
</feature>
<organism evidence="13 14">
    <name type="scientific">Quercus suber</name>
    <name type="common">Cork oak</name>
    <dbReference type="NCBI Taxonomy" id="58331"/>
    <lineage>
        <taxon>Eukaryota</taxon>
        <taxon>Viridiplantae</taxon>
        <taxon>Streptophyta</taxon>
        <taxon>Embryophyta</taxon>
        <taxon>Tracheophyta</taxon>
        <taxon>Spermatophyta</taxon>
        <taxon>Magnoliopsida</taxon>
        <taxon>eudicotyledons</taxon>
        <taxon>Gunneridae</taxon>
        <taxon>Pentapetalae</taxon>
        <taxon>rosids</taxon>
        <taxon>fabids</taxon>
        <taxon>Fagales</taxon>
        <taxon>Fagaceae</taxon>
        <taxon>Quercus</taxon>
    </lineage>
</organism>
<evidence type="ECO:0000256" key="1">
    <source>
        <dbReference type="ARBA" id="ARBA00000402"/>
    </source>
</evidence>
<dbReference type="AlphaFoldDB" id="A0AAW0IYZ4"/>
<protein>
    <recommendedName>
        <fullName evidence="4">ribonuclease Z</fullName>
        <ecNumber evidence="4">3.1.26.11</ecNumber>
    </recommendedName>
</protein>
<comment type="catalytic activity">
    <reaction evidence="1">
        <text>Endonucleolytic cleavage of RNA, removing extra 3' nucleotides from tRNA precursor, generating 3' termini of tRNAs. A 3'-hydroxy group is left at the tRNA terminus and a 5'-phosphoryl group is left at the trailer molecule.</text>
        <dbReference type="EC" id="3.1.26.11"/>
    </reaction>
</comment>
<evidence type="ECO:0000256" key="5">
    <source>
        <dbReference type="ARBA" id="ARBA00022694"/>
    </source>
</evidence>
<keyword evidence="5" id="KW-0819">tRNA processing</keyword>
<evidence type="ECO:0000256" key="3">
    <source>
        <dbReference type="ARBA" id="ARBA00007823"/>
    </source>
</evidence>
<dbReference type="GO" id="GO:0005739">
    <property type="term" value="C:mitochondrion"/>
    <property type="evidence" value="ECO:0007669"/>
    <property type="project" value="TreeGrafter"/>
</dbReference>
<reference evidence="13 14" key="1">
    <citation type="journal article" date="2018" name="Sci. Data">
        <title>The draft genome sequence of cork oak.</title>
        <authorList>
            <person name="Ramos A.M."/>
            <person name="Usie A."/>
            <person name="Barbosa P."/>
            <person name="Barros P.M."/>
            <person name="Capote T."/>
            <person name="Chaves I."/>
            <person name="Simoes F."/>
            <person name="Abreu I."/>
            <person name="Carrasquinho I."/>
            <person name="Faro C."/>
            <person name="Guimaraes J.B."/>
            <person name="Mendonca D."/>
            <person name="Nobrega F."/>
            <person name="Rodrigues L."/>
            <person name="Saibo N.J.M."/>
            <person name="Varela M.C."/>
            <person name="Egas C."/>
            <person name="Matos J."/>
            <person name="Miguel C.M."/>
            <person name="Oliveira M.M."/>
            <person name="Ricardo C.P."/>
            <person name="Goncalves S."/>
        </authorList>
    </citation>
    <scope>NUCLEOTIDE SEQUENCE [LARGE SCALE GENOMIC DNA]</scope>
    <source>
        <strain evidence="14">cv. HL8</strain>
    </source>
</reference>
<gene>
    <name evidence="13" type="primary">TRZ4</name>
    <name evidence="13" type="ORF">CFP56_040224</name>
</gene>
<evidence type="ECO:0000313" key="14">
    <source>
        <dbReference type="Proteomes" id="UP000237347"/>
    </source>
</evidence>
<feature type="region of interest" description="Disordered" evidence="11">
    <location>
        <begin position="51"/>
        <end position="111"/>
    </location>
</feature>
<dbReference type="EC" id="3.1.26.11" evidence="4"/>
<feature type="domain" description="tRNase Z endonuclease" evidence="12">
    <location>
        <begin position="266"/>
        <end position="296"/>
    </location>
</feature>
<keyword evidence="6" id="KW-0540">Nuclease</keyword>
<keyword evidence="14" id="KW-1185">Reference proteome</keyword>
<evidence type="ECO:0000259" key="12">
    <source>
        <dbReference type="Pfam" id="PF13691"/>
    </source>
</evidence>
<dbReference type="InterPro" id="IPR036866">
    <property type="entry name" value="RibonucZ/Hydroxyglut_hydro"/>
</dbReference>
<dbReference type="PANTHER" id="PTHR12553:SF49">
    <property type="entry name" value="ZINC PHOSPHODIESTERASE ELAC PROTEIN 2"/>
    <property type="match status" value="1"/>
</dbReference>
<sequence>MPLPQVSSLNLNLRLLFPLLSPFKPSSLSYLKPINHSSSLFTILASSKRHRNIPPPHHLKPNLARRNTSTLSNRDQKKVAPMETTTEPQPPVGFNKRRAEGRDRSDKPHKNLQLKVRKLNPVNTISYVQILGTGMDTQDTSPSVLLFFDKQRFIFNAGEATFEDGMVDEAIARNHSTTMEAIEVGDSAGAYRIILTHFSQRYPKIPIFDETHMHKTCIAFDMMSVNMADLPVLPKVLPYLKLLFKNEMIVDESDDIVDDAVEAVHGLQRFCTEHKIKLSKIDHIFLSRVCSETAGGLPGLLLTLAGMGDEGMSVNVWGPSDLKYLVDAMKSFIPNAAMVHTRSFGPMLSSDTASMPDSSQFQEPIVLIDDEVVKISAILLRPSCLDGSPHLNEESVMQNPSERGLDVRMGPNGKTRSIMKPGDMSVIYVCELPEIKGKFDPAKAMSLGLKPGPKYRELQLGNSVKSDHQNITVHPSDVMGPSVPGPIVLLVDCPSESHLQELLSIQSLSSYYVDALGNLPESAKTVTCIIHLSPASVISGSNYQRWMQRFGSAQHILAGHEMKNVEIPILKSSAQIAARLNYLCPQFFPAPGFWSLQQLNYPARESSASSEGPVSKLCESIAAKNLLKLDPFRLGSKLN</sequence>
<evidence type="ECO:0000256" key="7">
    <source>
        <dbReference type="ARBA" id="ARBA00022723"/>
    </source>
</evidence>
<dbReference type="SUPFAM" id="SSF56281">
    <property type="entry name" value="Metallo-hydrolase/oxidoreductase"/>
    <property type="match status" value="2"/>
</dbReference>
<dbReference type="GO" id="GO:1990180">
    <property type="term" value="P:mitochondrial tRNA 3'-end processing"/>
    <property type="evidence" value="ECO:0007669"/>
    <property type="project" value="TreeGrafter"/>
</dbReference>
<evidence type="ECO:0000256" key="8">
    <source>
        <dbReference type="ARBA" id="ARBA00022759"/>
    </source>
</evidence>
<dbReference type="GO" id="GO:0042781">
    <property type="term" value="F:3'-tRNA processing endoribonuclease activity"/>
    <property type="evidence" value="ECO:0007669"/>
    <property type="project" value="UniProtKB-EC"/>
</dbReference>
<name>A0AAW0IYZ4_QUESU</name>
<dbReference type="InterPro" id="IPR047151">
    <property type="entry name" value="RNZ2-like"/>
</dbReference>